<dbReference type="Pfam" id="PF04357">
    <property type="entry name" value="TamB"/>
    <property type="match status" value="1"/>
</dbReference>
<keyword evidence="8" id="KW-1185">Reference proteome</keyword>
<evidence type="ECO:0000256" key="3">
    <source>
        <dbReference type="ARBA" id="ARBA00022989"/>
    </source>
</evidence>
<protein>
    <submittedName>
        <fullName evidence="7">Translocation/assembly module TamB domain-containing protein</fullName>
    </submittedName>
</protein>
<feature type="transmembrane region" description="Helical" evidence="5">
    <location>
        <begin position="12"/>
        <end position="32"/>
    </location>
</feature>
<dbReference type="PANTHER" id="PTHR36985">
    <property type="entry name" value="TRANSLOCATION AND ASSEMBLY MODULE SUBUNIT TAMB"/>
    <property type="match status" value="1"/>
</dbReference>
<evidence type="ECO:0000256" key="5">
    <source>
        <dbReference type="SAM" id="Phobius"/>
    </source>
</evidence>
<keyword evidence="2 5" id="KW-0812">Transmembrane</keyword>
<evidence type="ECO:0000313" key="8">
    <source>
        <dbReference type="Proteomes" id="UP001596020"/>
    </source>
</evidence>
<evidence type="ECO:0000313" key="7">
    <source>
        <dbReference type="EMBL" id="MFC4666413.1"/>
    </source>
</evidence>
<evidence type="ECO:0000256" key="1">
    <source>
        <dbReference type="ARBA" id="ARBA00004167"/>
    </source>
</evidence>
<gene>
    <name evidence="7" type="ORF">ACFO3G_07365</name>
</gene>
<accession>A0ABV9K994</accession>
<dbReference type="RefSeq" id="WP_380079456.1">
    <property type="nucleotide sequence ID" value="NZ_JBHSGO010000198.1"/>
</dbReference>
<reference evidence="8" key="1">
    <citation type="journal article" date="2019" name="Int. J. Syst. Evol. Microbiol.">
        <title>The Global Catalogue of Microorganisms (GCM) 10K type strain sequencing project: providing services to taxonomists for standard genome sequencing and annotation.</title>
        <authorList>
            <consortium name="The Broad Institute Genomics Platform"/>
            <consortium name="The Broad Institute Genome Sequencing Center for Infectious Disease"/>
            <person name="Wu L."/>
            <person name="Ma J."/>
        </authorList>
    </citation>
    <scope>NUCLEOTIDE SEQUENCE [LARGE SCALE GENOMIC DNA]</scope>
    <source>
        <strain evidence="8">CGMCC 4.7357</strain>
    </source>
</reference>
<keyword evidence="4 5" id="KW-0472">Membrane</keyword>
<evidence type="ECO:0000256" key="4">
    <source>
        <dbReference type="ARBA" id="ARBA00023136"/>
    </source>
</evidence>
<dbReference type="PANTHER" id="PTHR36985:SF1">
    <property type="entry name" value="TRANSLOCATION AND ASSEMBLY MODULE SUBUNIT TAMB"/>
    <property type="match status" value="1"/>
</dbReference>
<organism evidence="7 8">
    <name type="scientific">Falsiporphyromonas endometrii</name>
    <dbReference type="NCBI Taxonomy" id="1387297"/>
    <lineage>
        <taxon>Bacteria</taxon>
        <taxon>Pseudomonadati</taxon>
        <taxon>Bacteroidota</taxon>
        <taxon>Bacteroidia</taxon>
        <taxon>Bacteroidales</taxon>
        <taxon>Porphyromonadaceae</taxon>
        <taxon>Falsiporphyromonas</taxon>
    </lineage>
</organism>
<evidence type="ECO:0000259" key="6">
    <source>
        <dbReference type="Pfam" id="PF04357"/>
    </source>
</evidence>
<dbReference type="Proteomes" id="UP001596020">
    <property type="component" value="Unassembled WGS sequence"/>
</dbReference>
<feature type="domain" description="Translocation and assembly module TamB C-terminal" evidence="6">
    <location>
        <begin position="1159"/>
        <end position="1563"/>
    </location>
</feature>
<proteinExistence type="predicted"/>
<keyword evidence="3 5" id="KW-1133">Transmembrane helix</keyword>
<comment type="caution">
    <text evidence="7">The sequence shown here is derived from an EMBL/GenBank/DDBJ whole genome shotgun (WGS) entry which is preliminary data.</text>
</comment>
<sequence length="1611" mass="177834">MDFLKRHWKKILLWTILTPPALIVLLIIALYLPPVQDWATKIASEKVSEATGMQVKVGKLRLGFPLSLYLEDLKASKGAEETIASLKELRLDVSLMPLFSKEVDVSGLGLRDAYINYTDSAGLTHLRAYIGELQGELIHVIPNKYKANLGRWLISNSDIYFSSVDTVQDTTKKEPLKWILALTSIDINNVKAKIELPYDSLYTRAVIGDATISKVNANLGTNLYQVGRVNINHSGISYAKDRRGPERKGVLDYNHIRLQDLNIEARNITSQLSTLRVKINNASAKEQSGLQIDRLEAIYDMDSLGLKASNVLLKTPDSKITADVTMPFSSFSNGQGMTKAKIAASIGTRDIAILSGYGLEESLIKGGLNKISTQSSSIKRQLPNIELDADISVSKKDLQINSLNLNWPNYLHAESKGELLDYNNTHLMRGKITFDADCGKYAQRLLSLAGKGFSNEYRIPKGIKLRGDIIASKEKYNINAFLKDQANRLNLFGYFMPANNGYKVNLKAHNIDVRRYMPKDSIGTINFEVAALGNGFDPFDKRTKTNIIAKVNHAEYGHFVIDSLRLDGNLNKGLLTVGFDSHQPGAKLLARLDASLNKSGLEGSIILDIDTIDLKMMHLSNDPIAFSTSMQGELRSNLKDTHRLSINLIDLQAHIANDAIHTNQVQFNVNSSPDSTYAYLGAGDFFCRLKIDDNIYTFADRFDKISKYIEKQLAYEPNGIDSLGNMTYINSLLPTMSLKLYGGKNNFIKEYLKYKRIKYANAEALIKTSPQNGLSGMIDLQDFQQDTTRINKLLVVIGKNSNHQFFSTNESPIFKPGIGYCYAQDLGHLEHHIPKADSIDNDPSKFLDALVIINKDAYRNQQAFNIKLGARMAPNGLALRGQMFGNGNSPDYQGGIKAFWNNDGYGIHIEQGAYPLTILKNLFKVNPDNYIFVKKDFKHFSANMNINGPNDALLRLNTVDTIPGQQEIMLGIERLKLSMLKSLPGMSSLDGLMFADLKVEVQSGNIGDFVASGDVSVNNLSYDGNNVGNFAFAGFYQPKDNNSHYITANISYNGNTAMNVDGTFSPAKEDPLYADIVFDHFPLAIANPFIGADNGSLAGAANGQLIVNGKTDSPMINGKVSMVDGEAHINTLGSTIYTDSIPLRFDNSTLYFDKYRLLTAKNSKQALTIDGLFNIFGKRPMYADLNINANDLTVLDTKEAKGDDQLYGRLIMSTNMNITGPVSALKIRGGLDIQGGTNCTYIYKDSPIKASDNMADMVQFVDFTDSTTIAESQVQPLELGGLDILLGIHIAPAVQVGVDLSDGHNDYVKLMGGGDLTFTYPPYGEMSLSGRYDMTGGGTAKYTIPVIGSKIFNVSPQSYISWTGDVGNPMINFVATQTIKADVTTTDDKSRKVNFNVGIVVNETLDHLNLRFDLSAPDDLDMQTQINSMSVEERGKQAIGLMATGMYLGSSSSGKMNFNNALSSLIQKELSNVTNKLLEGSDLSIGMENSADGDFMKNGSSDITYSFSKRLFNDRMKVIVGGKVQTGNAVSANDQSFIDNISVEYRLDQAGNHYIKIFHQKNNDNIFEGEISETGIGYVIKRKLNRLGELFNFRKRKPTPVSEKKDNPTNL</sequence>
<name>A0ABV9K994_9PORP</name>
<evidence type="ECO:0000256" key="2">
    <source>
        <dbReference type="ARBA" id="ARBA00022692"/>
    </source>
</evidence>
<dbReference type="InterPro" id="IPR007452">
    <property type="entry name" value="TamB_C"/>
</dbReference>
<comment type="subcellular location">
    <subcellularLocation>
        <location evidence="1">Membrane</location>
        <topology evidence="1">Single-pass membrane protein</topology>
    </subcellularLocation>
</comment>
<dbReference type="EMBL" id="JBHSGO010000198">
    <property type="protein sequence ID" value="MFC4666413.1"/>
    <property type="molecule type" value="Genomic_DNA"/>
</dbReference>